<keyword evidence="2" id="KW-0812">Transmembrane</keyword>
<feature type="transmembrane region" description="Helical" evidence="2">
    <location>
        <begin position="346"/>
        <end position="365"/>
    </location>
</feature>
<keyword evidence="2" id="KW-0472">Membrane</keyword>
<dbReference type="InterPro" id="IPR013083">
    <property type="entry name" value="Znf_RING/FYVE/PHD"/>
</dbReference>
<feature type="transmembrane region" description="Helical" evidence="2">
    <location>
        <begin position="310"/>
        <end position="326"/>
    </location>
</feature>
<dbReference type="InParanoid" id="A0A317XVM5"/>
<dbReference type="PANTHER" id="PTHR22696">
    <property type="entry name" value="E3 UBIQUITIN-PROTEIN LIGASE RNF26"/>
    <property type="match status" value="1"/>
</dbReference>
<feature type="transmembrane region" description="Helical" evidence="2">
    <location>
        <begin position="280"/>
        <end position="298"/>
    </location>
</feature>
<accession>A0A317XVM5</accession>
<dbReference type="STRING" id="1882483.A0A317XVM5"/>
<dbReference type="GO" id="GO:0006511">
    <property type="term" value="P:ubiquitin-dependent protein catabolic process"/>
    <property type="evidence" value="ECO:0007669"/>
    <property type="project" value="TreeGrafter"/>
</dbReference>
<dbReference type="GO" id="GO:0061630">
    <property type="term" value="F:ubiquitin protein ligase activity"/>
    <property type="evidence" value="ECO:0007669"/>
    <property type="project" value="TreeGrafter"/>
</dbReference>
<dbReference type="Proteomes" id="UP000246740">
    <property type="component" value="Unassembled WGS sequence"/>
</dbReference>
<dbReference type="EMBL" id="KZ819189">
    <property type="protein sequence ID" value="PWZ01958.1"/>
    <property type="molecule type" value="Genomic_DNA"/>
</dbReference>
<proteinExistence type="predicted"/>
<organism evidence="3 4">
    <name type="scientific">Testicularia cyperi</name>
    <dbReference type="NCBI Taxonomy" id="1882483"/>
    <lineage>
        <taxon>Eukaryota</taxon>
        <taxon>Fungi</taxon>
        <taxon>Dikarya</taxon>
        <taxon>Basidiomycota</taxon>
        <taxon>Ustilaginomycotina</taxon>
        <taxon>Ustilaginomycetes</taxon>
        <taxon>Ustilaginales</taxon>
        <taxon>Anthracoideaceae</taxon>
        <taxon>Testicularia</taxon>
    </lineage>
</organism>
<feature type="region of interest" description="Disordered" evidence="1">
    <location>
        <begin position="830"/>
        <end position="849"/>
    </location>
</feature>
<dbReference type="Gene3D" id="3.30.40.10">
    <property type="entry name" value="Zinc/RING finger domain, C3HC4 (zinc finger)"/>
    <property type="match status" value="1"/>
</dbReference>
<evidence type="ECO:0008006" key="5">
    <source>
        <dbReference type="Google" id="ProtNLM"/>
    </source>
</evidence>
<feature type="transmembrane region" description="Helical" evidence="2">
    <location>
        <begin position="109"/>
        <end position="128"/>
    </location>
</feature>
<name>A0A317XVM5_9BASI</name>
<dbReference type="PANTHER" id="PTHR22696:SF1">
    <property type="entry name" value="E3 UBIQUITIN-PROTEIN LIGASE RNF26"/>
    <property type="match status" value="1"/>
</dbReference>
<feature type="compositionally biased region" description="Low complexity" evidence="1">
    <location>
        <begin position="584"/>
        <end position="611"/>
    </location>
</feature>
<gene>
    <name evidence="3" type="ORF">BCV70DRAFT_198236</name>
</gene>
<dbReference type="OrthoDB" id="498543at2759"/>
<keyword evidence="2" id="KW-1133">Transmembrane helix</keyword>
<feature type="compositionally biased region" description="Acidic residues" evidence="1">
    <location>
        <begin position="639"/>
        <end position="651"/>
    </location>
</feature>
<keyword evidence="4" id="KW-1185">Reference proteome</keyword>
<dbReference type="AlphaFoldDB" id="A0A317XVM5"/>
<feature type="region of interest" description="Disordered" evidence="1">
    <location>
        <begin position="564"/>
        <end position="670"/>
    </location>
</feature>
<feature type="transmembrane region" description="Helical" evidence="2">
    <location>
        <begin position="149"/>
        <end position="175"/>
    </location>
</feature>
<feature type="region of interest" description="Disordered" evidence="1">
    <location>
        <begin position="434"/>
        <end position="463"/>
    </location>
</feature>
<evidence type="ECO:0000313" key="4">
    <source>
        <dbReference type="Proteomes" id="UP000246740"/>
    </source>
</evidence>
<feature type="compositionally biased region" description="Polar residues" evidence="1">
    <location>
        <begin position="627"/>
        <end position="637"/>
    </location>
</feature>
<protein>
    <recommendedName>
        <fullName evidence="5">RING-type domain-containing protein</fullName>
    </recommendedName>
</protein>
<evidence type="ECO:0000256" key="2">
    <source>
        <dbReference type="SAM" id="Phobius"/>
    </source>
</evidence>
<evidence type="ECO:0000256" key="1">
    <source>
        <dbReference type="SAM" id="MobiDB-lite"/>
    </source>
</evidence>
<dbReference type="GO" id="GO:0016567">
    <property type="term" value="P:protein ubiquitination"/>
    <property type="evidence" value="ECO:0007669"/>
    <property type="project" value="TreeGrafter"/>
</dbReference>
<evidence type="ECO:0000313" key="3">
    <source>
        <dbReference type="EMBL" id="PWZ01958.1"/>
    </source>
</evidence>
<reference evidence="3 4" key="1">
    <citation type="journal article" date="2018" name="Mol. Biol. Evol.">
        <title>Broad Genomic Sampling Reveals a Smut Pathogenic Ancestry of the Fungal Clade Ustilaginomycotina.</title>
        <authorList>
            <person name="Kijpornyongpan T."/>
            <person name="Mondo S.J."/>
            <person name="Barry K."/>
            <person name="Sandor L."/>
            <person name="Lee J."/>
            <person name="Lipzen A."/>
            <person name="Pangilinan J."/>
            <person name="LaButti K."/>
            <person name="Hainaut M."/>
            <person name="Henrissat B."/>
            <person name="Grigoriev I.V."/>
            <person name="Spatafora J.W."/>
            <person name="Aime M.C."/>
        </authorList>
    </citation>
    <scope>NUCLEOTIDE SEQUENCE [LARGE SCALE GENOMIC DNA]</scope>
    <source>
        <strain evidence="3 4">MCA 3645</strain>
    </source>
</reference>
<sequence length="867" mass="95754">MSQSVLEAYHYGRNRISSVVGSPLRKAYSFVFPPLDGMVLEDGGGGGAVSMMQRRASEARRAALEHGVVGGGQSSRLPYSSSSSAGAGGVAAVDDELIEAWDSFSQSPWSFVTSRYTMALIIVAVITNRIQNICRPRGRASPLSISKRIALRLPSILLLLRSVFIITTIVADYFLSEKHPINLTFRRISTASWRDSWLADKPMEGWALDFFGSANRDAVIRARDATALWASFTSTSVAVITDCLIRNLDADREEPPSFNLVGFAFLLHFHTYSADAPANQHVYICVLLQLLHILLVTISKCRKRPLLPRLYISSFFGILALVHYGLTVPSGQYPFMEAFSRTPEIALIIVIALTVFLHALTMLLLEGRIEVDRLLFSRSNLPSLNEDWSVALFKLGTACMESTRLTGLDREVAPLVTFDEPYLELKQSGQIELVTRPQQRQRADHSTTSRTGLDGQDASASSGFDQEIKQIRFESSQNDRSLGHLGFARVRPAIQFIGSTTLVLRNLTLLILTKTCRILGLPDPGIPRFVFKTLRIVRLVWHGQNGEARRAERRRERERVVQQRLEAQLGPFQTHRDSSGTRQSSLPSAAPLRPSNSATTASTGAADASSSCPSIAFGSALDPTRRGPQQTLWTPSQAEDYDDIDDDEFDGESSGSLSEAEWDEEERNEMRFETEELQIDAAEMSGLLEDIKNFSEQNDEGQESTAMTLHVGSEGFNQLLLAHFARRSDEPPLTRSGYSSLLSHVIPESGSSRSTAVGDGSPDLHLARTIVERRGAQMSPASTAAAATGGSRNDLRRLCVVCCVEERNVICWPCRCLCLCMECREHLASRPPNRNQAPPPQQPRGQATHLCPTCRTPVLAFSRLYIP</sequence>